<dbReference type="EMBL" id="LT594497">
    <property type="protein sequence ID" value="SBT71202.1"/>
    <property type="molecule type" value="Genomic_DNA"/>
</dbReference>
<dbReference type="Proteomes" id="UP000219799">
    <property type="component" value="Chromosome 9"/>
</dbReference>
<evidence type="ECO:0000313" key="1">
    <source>
        <dbReference type="EMBL" id="SBT71202.1"/>
    </source>
</evidence>
<protein>
    <submittedName>
        <fullName evidence="1">Uncharacterized protein</fullName>
    </submittedName>
</protein>
<reference evidence="1 2" key="1">
    <citation type="submission" date="2016-06" db="EMBL/GenBank/DDBJ databases">
        <authorList>
            <consortium name="Pathogen Informatics"/>
        </authorList>
    </citation>
    <scope>NUCLEOTIDE SEQUENCE [LARGE SCALE GENOMIC DNA]</scope>
    <source>
        <strain evidence="1">PmlGA01</strain>
    </source>
</reference>
<gene>
    <name evidence="1" type="primary">PmlGA01_090011100</name>
    <name evidence="1" type="ORF">PMLGA01_090011100</name>
</gene>
<organism evidence="1 2">
    <name type="scientific">Plasmodium malariae</name>
    <dbReference type="NCBI Taxonomy" id="5858"/>
    <lineage>
        <taxon>Eukaryota</taxon>
        <taxon>Sar</taxon>
        <taxon>Alveolata</taxon>
        <taxon>Apicomplexa</taxon>
        <taxon>Aconoidasida</taxon>
        <taxon>Haemosporida</taxon>
        <taxon>Plasmodiidae</taxon>
        <taxon>Plasmodium</taxon>
        <taxon>Plasmodium (Plasmodium)</taxon>
    </lineage>
</organism>
<name>A0A1C3KCA7_PLAMA</name>
<sequence length="15" mass="1859">MKKVLWENGVVMLRR</sequence>
<proteinExistence type="predicted"/>
<accession>A0A1C3KCA7</accession>
<evidence type="ECO:0000313" key="2">
    <source>
        <dbReference type="Proteomes" id="UP000219799"/>
    </source>
</evidence>